<comment type="caution">
    <text evidence="2">The sequence shown here is derived from an EMBL/GenBank/DDBJ whole genome shotgun (WGS) entry which is preliminary data.</text>
</comment>
<reference evidence="3" key="1">
    <citation type="journal article" date="2019" name="Nat. Commun.">
        <title>The genome of broomcorn millet.</title>
        <authorList>
            <person name="Zou C."/>
            <person name="Miki D."/>
            <person name="Li D."/>
            <person name="Tang Q."/>
            <person name="Xiao L."/>
            <person name="Rajput S."/>
            <person name="Deng P."/>
            <person name="Jia W."/>
            <person name="Huang R."/>
            <person name="Zhang M."/>
            <person name="Sun Y."/>
            <person name="Hu J."/>
            <person name="Fu X."/>
            <person name="Schnable P.S."/>
            <person name="Li F."/>
            <person name="Zhang H."/>
            <person name="Feng B."/>
            <person name="Zhu X."/>
            <person name="Liu R."/>
            <person name="Schnable J.C."/>
            <person name="Zhu J.-K."/>
            <person name="Zhang H."/>
        </authorList>
    </citation>
    <scope>NUCLEOTIDE SEQUENCE [LARGE SCALE GENOMIC DNA]</scope>
</reference>
<feature type="region of interest" description="Disordered" evidence="1">
    <location>
        <begin position="1"/>
        <end position="114"/>
    </location>
</feature>
<protein>
    <submittedName>
        <fullName evidence="2">Uncharacterized protein</fullName>
    </submittedName>
</protein>
<gene>
    <name evidence="2" type="ORF">C2845_PM13G11100</name>
</gene>
<accession>A0A3L6RHG8</accession>
<evidence type="ECO:0000256" key="1">
    <source>
        <dbReference type="SAM" id="MobiDB-lite"/>
    </source>
</evidence>
<organism evidence="2 3">
    <name type="scientific">Panicum miliaceum</name>
    <name type="common">Proso millet</name>
    <name type="synonym">Broomcorn millet</name>
    <dbReference type="NCBI Taxonomy" id="4540"/>
    <lineage>
        <taxon>Eukaryota</taxon>
        <taxon>Viridiplantae</taxon>
        <taxon>Streptophyta</taxon>
        <taxon>Embryophyta</taxon>
        <taxon>Tracheophyta</taxon>
        <taxon>Spermatophyta</taxon>
        <taxon>Magnoliopsida</taxon>
        <taxon>Liliopsida</taxon>
        <taxon>Poales</taxon>
        <taxon>Poaceae</taxon>
        <taxon>PACMAD clade</taxon>
        <taxon>Panicoideae</taxon>
        <taxon>Panicodae</taxon>
        <taxon>Paniceae</taxon>
        <taxon>Panicinae</taxon>
        <taxon>Panicum</taxon>
        <taxon>Panicum sect. Panicum</taxon>
    </lineage>
</organism>
<feature type="compositionally biased region" description="Basic and acidic residues" evidence="1">
    <location>
        <begin position="24"/>
        <end position="33"/>
    </location>
</feature>
<feature type="compositionally biased region" description="Gly residues" evidence="1">
    <location>
        <begin position="11"/>
        <end position="20"/>
    </location>
</feature>
<evidence type="ECO:0000313" key="3">
    <source>
        <dbReference type="Proteomes" id="UP000275267"/>
    </source>
</evidence>
<dbReference type="Proteomes" id="UP000275267">
    <property type="component" value="Unassembled WGS sequence"/>
</dbReference>
<evidence type="ECO:0000313" key="2">
    <source>
        <dbReference type="EMBL" id="RLN03766.1"/>
    </source>
</evidence>
<dbReference type="EMBL" id="PQIB02000008">
    <property type="protein sequence ID" value="RLN03766.1"/>
    <property type="molecule type" value="Genomic_DNA"/>
</dbReference>
<keyword evidence="3" id="KW-1185">Reference proteome</keyword>
<name>A0A3L6RHG8_PANMI</name>
<feature type="compositionally biased region" description="Basic and acidic residues" evidence="1">
    <location>
        <begin position="47"/>
        <end position="68"/>
    </location>
</feature>
<dbReference type="AlphaFoldDB" id="A0A3L6RHG8"/>
<sequence>MMQRRGRPGLMRGGRGGGRFASGRSREDWREPDGGYGQRASAESEEDERRRRGDVRHADGRQLERDWVPFRGAGGGFRSGRNWPRTSHGGPRRPEFGGPRNQISGWRAKQEQNRGQGVLTMEKNMEKGKAQQKPGFDEGTSDTVMEDVDQEEGKEEEMQKFGATCSRCSKKGESTSFIRGGIFSIFEGTAEAIIDIAVSRELDVLVEKIMAKNIEEVGELQMTIEEKNISDQLGLEAAARDSNKEVLQGEVEEPVVQLEEVSNSEETHMGVTLIAAAKKIGSVGSARALTRTALEGQGVNPAVGELIAAAAIPEALVSPTRASSRLARSSDKHILTRVERRTAEKNLESAASNSSNDPVGSLLLNAVVLNIKRLGIAPGSCEDEMSITFVNINACHKLSNKRF</sequence>
<proteinExistence type="predicted"/>